<evidence type="ECO:0000313" key="3">
    <source>
        <dbReference type="EMBL" id="MEQ2371118.1"/>
    </source>
</evidence>
<protein>
    <submittedName>
        <fullName evidence="3">Sugar diacid recognition domain-containing protein</fullName>
    </submittedName>
</protein>
<dbReference type="PANTHER" id="PTHR33744:SF16">
    <property type="entry name" value="CARBOHYDRATE DIACID REGULATOR"/>
    <property type="match status" value="1"/>
</dbReference>
<dbReference type="InterPro" id="IPR016032">
    <property type="entry name" value="Sig_transdc_resp-reg_C-effctor"/>
</dbReference>
<evidence type="ECO:0000313" key="4">
    <source>
        <dbReference type="Proteomes" id="UP001473063"/>
    </source>
</evidence>
<dbReference type="SUPFAM" id="SSF46894">
    <property type="entry name" value="C-terminal effector domain of the bipartite response regulators"/>
    <property type="match status" value="1"/>
</dbReference>
<feature type="domain" description="Putative sugar diacid recognition" evidence="1">
    <location>
        <begin position="6"/>
        <end position="133"/>
    </location>
</feature>
<sequence>MITRISNNLAQQIVNTIKDVCSYDINFINPSGIIIASTNASRIGTFHEIGRKAAVTGTSIEVAESDSFTGTRQGINMPLYHEDQLLAVIGITGAPEKVRKYAFLAQRITSLLIREQELSQYSRHQADKKQFVINTLLHGDTQNPEYLQKCLKEFQIDPDTPKRLILIRTYSSSGTTVSTEAFRTSSISLKSQKSFSKLPDSSESTSDAGESGAGITVSEYSIRNLFADIGTSLYTFRYPGDFLAVADNASFSAISEKLRRFAIKYVGALDIAVGKAVSLYQLSLSLSTSENALRSLHTRLSDNEISEHFVVFDDLSLEIVLSSVSSENREEFSRKTIRDLSSQEKDLLRTYFSREMSLSDTAEELFLHKNTLQYKLNHIYKKCGLNPRKFRDAVLLYLALEME</sequence>
<proteinExistence type="predicted"/>
<dbReference type="EMBL" id="JBBMEJ010000009">
    <property type="protein sequence ID" value="MEQ2371118.1"/>
    <property type="molecule type" value="Genomic_DNA"/>
</dbReference>
<reference evidence="3 4" key="1">
    <citation type="submission" date="2024-03" db="EMBL/GenBank/DDBJ databases">
        <title>Human intestinal bacterial collection.</title>
        <authorList>
            <person name="Pauvert C."/>
            <person name="Hitch T.C.A."/>
            <person name="Clavel T."/>
        </authorList>
    </citation>
    <scope>NUCLEOTIDE SEQUENCE [LARGE SCALE GENOMIC DNA]</scope>
    <source>
        <strain evidence="3 4">CLA-JM-H16</strain>
    </source>
</reference>
<keyword evidence="4" id="KW-1185">Reference proteome</keyword>
<comment type="caution">
    <text evidence="3">The sequence shown here is derived from an EMBL/GenBank/DDBJ whole genome shotgun (WGS) entry which is preliminary data.</text>
</comment>
<dbReference type="InterPro" id="IPR042070">
    <property type="entry name" value="PucR_C-HTH_sf"/>
</dbReference>
<evidence type="ECO:0000259" key="1">
    <source>
        <dbReference type="Pfam" id="PF05651"/>
    </source>
</evidence>
<feature type="domain" description="PucR C-terminal helix-turn-helix" evidence="2">
    <location>
        <begin position="347"/>
        <end position="401"/>
    </location>
</feature>
<dbReference type="RefSeq" id="WP_349056756.1">
    <property type="nucleotide sequence ID" value="NZ_JBBMEJ010000009.1"/>
</dbReference>
<dbReference type="PANTHER" id="PTHR33744">
    <property type="entry name" value="CARBOHYDRATE DIACID REGULATOR"/>
    <property type="match status" value="1"/>
</dbReference>
<dbReference type="Proteomes" id="UP001473063">
    <property type="component" value="Unassembled WGS sequence"/>
</dbReference>
<accession>A0ABV1BER1</accession>
<gene>
    <name evidence="3" type="ORF">WMO28_09200</name>
</gene>
<dbReference type="Gene3D" id="1.10.10.2840">
    <property type="entry name" value="PucR C-terminal helix-turn-helix domain"/>
    <property type="match status" value="1"/>
</dbReference>
<dbReference type="InterPro" id="IPR051448">
    <property type="entry name" value="CdaR-like_regulators"/>
</dbReference>
<dbReference type="InterPro" id="IPR025736">
    <property type="entry name" value="PucR_C-HTH_dom"/>
</dbReference>
<organism evidence="3 4">
    <name type="scientific">Blautia aquisgranensis</name>
    <dbReference type="NCBI Taxonomy" id="3133153"/>
    <lineage>
        <taxon>Bacteria</taxon>
        <taxon>Bacillati</taxon>
        <taxon>Bacillota</taxon>
        <taxon>Clostridia</taxon>
        <taxon>Lachnospirales</taxon>
        <taxon>Lachnospiraceae</taxon>
        <taxon>Blautia</taxon>
    </lineage>
</organism>
<dbReference type="Pfam" id="PF05651">
    <property type="entry name" value="Diacid_rec"/>
    <property type="match status" value="1"/>
</dbReference>
<evidence type="ECO:0000259" key="2">
    <source>
        <dbReference type="Pfam" id="PF13556"/>
    </source>
</evidence>
<name>A0ABV1BER1_9FIRM</name>
<dbReference type="InterPro" id="IPR008599">
    <property type="entry name" value="Diacid_rec"/>
</dbReference>
<dbReference type="Pfam" id="PF13556">
    <property type="entry name" value="HTH_30"/>
    <property type="match status" value="1"/>
</dbReference>